<evidence type="ECO:0000256" key="4">
    <source>
        <dbReference type="ARBA" id="ARBA00023172"/>
    </source>
</evidence>
<dbReference type="NCBIfam" id="NF033592">
    <property type="entry name" value="transpos_IS4_1"/>
    <property type="match status" value="1"/>
</dbReference>
<evidence type="ECO:0000313" key="8">
    <source>
        <dbReference type="Proteomes" id="UP000830055"/>
    </source>
</evidence>
<dbReference type="InterPro" id="IPR047952">
    <property type="entry name" value="Transpos_IS4"/>
</dbReference>
<feature type="domain" description="DUF4372" evidence="6">
    <location>
        <begin position="6"/>
        <end position="75"/>
    </location>
</feature>
<dbReference type="Gene3D" id="3.90.350.10">
    <property type="entry name" value="Transposase Inhibitor Protein From Tn5, Chain A, domain 1"/>
    <property type="match status" value="1"/>
</dbReference>
<dbReference type="Proteomes" id="UP000830055">
    <property type="component" value="Chromosome"/>
</dbReference>
<keyword evidence="2" id="KW-0815">Transposition</keyword>
<comment type="similarity">
    <text evidence="1">Belongs to the transposase 11 family.</text>
</comment>
<dbReference type="InterPro" id="IPR012337">
    <property type="entry name" value="RNaseH-like_sf"/>
</dbReference>
<name>A0ABM7W5P8_9BACT</name>
<gene>
    <name evidence="7" type="ORF">DPPLL_06390</name>
</gene>
<organism evidence="7 8">
    <name type="scientific">Desulfofustis limnaeus</name>
    <dbReference type="NCBI Taxonomy" id="2740163"/>
    <lineage>
        <taxon>Bacteria</taxon>
        <taxon>Pseudomonadati</taxon>
        <taxon>Thermodesulfobacteriota</taxon>
        <taxon>Desulfobulbia</taxon>
        <taxon>Desulfobulbales</taxon>
        <taxon>Desulfocapsaceae</taxon>
        <taxon>Desulfofustis</taxon>
    </lineage>
</organism>
<sequence length="396" mass="45562">MIKVASLFSQLLHHFPRTEFAHLVAKHQAERKAKGFTCWTQLVAMLFCHLARADSLREICGGLACCQGKLRHLGIGKAPNKSTLSYANKHRPAELFEELFWTMMQRFRQSGGLSGRKRKFRFKNKLLSLDSTTISLCLNLFPWAQFRRAKGGVKVHVLLDHDDYMPSYALITAAKRHDRTVAKHLMLKPGSIVAFDRAYNDYSLFSSWTDAGVFFVTRQKDNAVYQVVDDKTVPQNRSIVADQVIKLTGPRAEERCPHLLRRIVVWDDQNQREIVLLTNHLDFGASTIAAIYKDRWEIEIFFKTLKQHLKVKTFIGTSENALRIQIWTALIVLLLLKYLHHLSRFGWSMSNLATMLRMNLFTYRDLMAWLHDPHGQPPVPPVIQLRLPGFGQAVAR</sequence>
<dbReference type="EMBL" id="AP025516">
    <property type="protein sequence ID" value="BDD86274.1"/>
    <property type="molecule type" value="Genomic_DNA"/>
</dbReference>
<dbReference type="Pfam" id="PF14294">
    <property type="entry name" value="DUF4372"/>
    <property type="match status" value="1"/>
</dbReference>
<protein>
    <submittedName>
        <fullName evidence="7">IS4 family transposase</fullName>
    </submittedName>
</protein>
<evidence type="ECO:0000313" key="7">
    <source>
        <dbReference type="EMBL" id="BDD86274.1"/>
    </source>
</evidence>
<evidence type="ECO:0000259" key="5">
    <source>
        <dbReference type="Pfam" id="PF01609"/>
    </source>
</evidence>
<evidence type="ECO:0000259" key="6">
    <source>
        <dbReference type="Pfam" id="PF14294"/>
    </source>
</evidence>
<evidence type="ECO:0000256" key="1">
    <source>
        <dbReference type="ARBA" id="ARBA00010075"/>
    </source>
</evidence>
<dbReference type="SUPFAM" id="SSF53098">
    <property type="entry name" value="Ribonuclease H-like"/>
    <property type="match status" value="1"/>
</dbReference>
<dbReference type="InterPro" id="IPR002559">
    <property type="entry name" value="Transposase_11"/>
</dbReference>
<dbReference type="Pfam" id="PF01609">
    <property type="entry name" value="DDE_Tnp_1"/>
    <property type="match status" value="1"/>
</dbReference>
<evidence type="ECO:0000256" key="3">
    <source>
        <dbReference type="ARBA" id="ARBA00023125"/>
    </source>
</evidence>
<reference evidence="7 8" key="1">
    <citation type="submission" date="2022-01" db="EMBL/GenBank/DDBJ databases">
        <title>Desulfofustis limnae sp. nov., a novel mesophilic sulfate-reducing bacterium isolated from marsh soil.</title>
        <authorList>
            <person name="Watanabe M."/>
            <person name="Takahashi A."/>
            <person name="Kojima H."/>
            <person name="Fukui M."/>
        </authorList>
    </citation>
    <scope>NUCLEOTIDE SEQUENCE [LARGE SCALE GENOMIC DNA]</scope>
    <source>
        <strain evidence="7 8">PPLL</strain>
    </source>
</reference>
<evidence type="ECO:0000256" key="2">
    <source>
        <dbReference type="ARBA" id="ARBA00022578"/>
    </source>
</evidence>
<dbReference type="PANTHER" id="PTHR33258">
    <property type="entry name" value="TRANSPOSASE INSL FOR INSERTION SEQUENCE ELEMENT IS186A-RELATED"/>
    <property type="match status" value="1"/>
</dbReference>
<keyword evidence="8" id="KW-1185">Reference proteome</keyword>
<proteinExistence type="inferred from homology"/>
<dbReference type="PANTHER" id="PTHR33258:SF1">
    <property type="entry name" value="TRANSPOSASE INSL FOR INSERTION SEQUENCE ELEMENT IS186A-RELATED"/>
    <property type="match status" value="1"/>
</dbReference>
<dbReference type="RefSeq" id="WP_284153366.1">
    <property type="nucleotide sequence ID" value="NZ_AP025516.1"/>
</dbReference>
<accession>A0ABM7W5P8</accession>
<dbReference type="InterPro" id="IPR025399">
    <property type="entry name" value="DUF4372"/>
</dbReference>
<keyword evidence="3" id="KW-0238">DNA-binding</keyword>
<keyword evidence="4" id="KW-0233">DNA recombination</keyword>
<feature type="domain" description="Transposase IS4-like" evidence="5">
    <location>
        <begin position="125"/>
        <end position="335"/>
    </location>
</feature>